<organism evidence="2 3">
    <name type="scientific">Abeliophyllum distichum</name>
    <dbReference type="NCBI Taxonomy" id="126358"/>
    <lineage>
        <taxon>Eukaryota</taxon>
        <taxon>Viridiplantae</taxon>
        <taxon>Streptophyta</taxon>
        <taxon>Embryophyta</taxon>
        <taxon>Tracheophyta</taxon>
        <taxon>Spermatophyta</taxon>
        <taxon>Magnoliopsida</taxon>
        <taxon>eudicotyledons</taxon>
        <taxon>Gunneridae</taxon>
        <taxon>Pentapetalae</taxon>
        <taxon>asterids</taxon>
        <taxon>lamiids</taxon>
        <taxon>Lamiales</taxon>
        <taxon>Oleaceae</taxon>
        <taxon>Forsythieae</taxon>
        <taxon>Abeliophyllum</taxon>
    </lineage>
</organism>
<reference evidence="3" key="1">
    <citation type="submission" date="2024-07" db="EMBL/GenBank/DDBJ databases">
        <title>Two chromosome-level genome assemblies of Korean endemic species Abeliophyllum distichum and Forsythia ovata (Oleaceae).</title>
        <authorList>
            <person name="Jang H."/>
        </authorList>
    </citation>
    <scope>NUCLEOTIDE SEQUENCE [LARGE SCALE GENOMIC DNA]</scope>
</reference>
<dbReference type="AlphaFoldDB" id="A0ABD1P248"/>
<evidence type="ECO:0000313" key="2">
    <source>
        <dbReference type="EMBL" id="KAL2457403.1"/>
    </source>
</evidence>
<name>A0ABD1P248_9LAMI</name>
<sequence length="140" mass="15378">MHSLGHTDNNVSADPTDHLFASSPVPAHFLHSGRPNSDHFLPFMPVATMQQHHQMAAVVGPGPHHHPQLQQQFRHFGTSPPNGQFEHPFLRPSQQQVQRMGAPVHSNNGSVAPPLYVKDLESPRAGNGRKVLTLFPTGDD</sequence>
<keyword evidence="3" id="KW-1185">Reference proteome</keyword>
<dbReference type="Proteomes" id="UP001604336">
    <property type="component" value="Unassembled WGS sequence"/>
</dbReference>
<evidence type="ECO:0000313" key="3">
    <source>
        <dbReference type="Proteomes" id="UP001604336"/>
    </source>
</evidence>
<proteinExistence type="predicted"/>
<protein>
    <submittedName>
        <fullName evidence="2">Homeodomain-like superfamily protein</fullName>
    </submittedName>
</protein>
<gene>
    <name evidence="2" type="ORF">Adt_46374</name>
</gene>
<evidence type="ECO:0000256" key="1">
    <source>
        <dbReference type="SAM" id="MobiDB-lite"/>
    </source>
</evidence>
<comment type="caution">
    <text evidence="2">The sequence shown here is derived from an EMBL/GenBank/DDBJ whole genome shotgun (WGS) entry which is preliminary data.</text>
</comment>
<accession>A0ABD1P248</accession>
<dbReference type="EMBL" id="JBFOLK010000061">
    <property type="protein sequence ID" value="KAL2457403.1"/>
    <property type="molecule type" value="Genomic_DNA"/>
</dbReference>
<feature type="region of interest" description="Disordered" evidence="1">
    <location>
        <begin position="60"/>
        <end position="88"/>
    </location>
</feature>
<feature type="region of interest" description="Disordered" evidence="1">
    <location>
        <begin position="93"/>
        <end position="112"/>
    </location>
</feature>